<proteinExistence type="predicted"/>
<reference evidence="3 4" key="1">
    <citation type="submission" date="2020-06" db="EMBL/GenBank/DDBJ databases">
        <title>Altererythrobacter lutimaris sp. nov., a marine bacterium isolated from a tidal flat.</title>
        <authorList>
            <person name="Kim D."/>
            <person name="Yoo Y."/>
            <person name="Kim J.-J."/>
        </authorList>
    </citation>
    <scope>NUCLEOTIDE SEQUENCE [LARGE SCALE GENOMIC DNA]</scope>
    <source>
        <strain evidence="3 4">JGD-16</strain>
    </source>
</reference>
<dbReference type="InterPro" id="IPR013216">
    <property type="entry name" value="Methyltransf_11"/>
</dbReference>
<organism evidence="3 4">
    <name type="scientific">Altererythrobacter lutimaris</name>
    <dbReference type="NCBI Taxonomy" id="2743979"/>
    <lineage>
        <taxon>Bacteria</taxon>
        <taxon>Pseudomonadati</taxon>
        <taxon>Pseudomonadota</taxon>
        <taxon>Alphaproteobacteria</taxon>
        <taxon>Sphingomonadales</taxon>
        <taxon>Erythrobacteraceae</taxon>
        <taxon>Altererythrobacter</taxon>
    </lineage>
</organism>
<feature type="domain" description="Methyltransferase type 11" evidence="2">
    <location>
        <begin position="68"/>
        <end position="173"/>
    </location>
</feature>
<dbReference type="RefSeq" id="WP_176273265.1">
    <property type="nucleotide sequence ID" value="NZ_JABWTA010000001.1"/>
</dbReference>
<evidence type="ECO:0000313" key="3">
    <source>
        <dbReference type="EMBL" id="NVE95060.1"/>
    </source>
</evidence>
<dbReference type="Proteomes" id="UP000546031">
    <property type="component" value="Unassembled WGS sequence"/>
</dbReference>
<dbReference type="EMBL" id="JABWTA010000001">
    <property type="protein sequence ID" value="NVE95060.1"/>
    <property type="molecule type" value="Genomic_DNA"/>
</dbReference>
<dbReference type="GO" id="GO:0008757">
    <property type="term" value="F:S-adenosylmethionine-dependent methyltransferase activity"/>
    <property type="evidence" value="ECO:0007669"/>
    <property type="project" value="InterPro"/>
</dbReference>
<sequence>MKQWLKLASAAALVAATPAWAAPEDFAEVIDSELRLDENKALDEARQPATILDFVDFEEGDTVADFLSGNAYFAEMIAEVVGRDGRVYALNPPGFHDAEKWAELMKRRSNLRPLVAATTHQQLAPASMDVIFTHMTFHDLFWESEQFNFPRLDVPTVLANWRAALKPGGEVIIVDHMGPEGDTREVVEQFHRIDRAAAIATMEEAGFALVEQSEALLNETDDLEKSVFDPAVRGKTSRFMLKFRKK</sequence>
<dbReference type="SUPFAM" id="SSF53335">
    <property type="entry name" value="S-adenosyl-L-methionine-dependent methyltransferases"/>
    <property type="match status" value="1"/>
</dbReference>
<dbReference type="Gene3D" id="3.40.50.150">
    <property type="entry name" value="Vaccinia Virus protein VP39"/>
    <property type="match status" value="1"/>
</dbReference>
<evidence type="ECO:0000259" key="2">
    <source>
        <dbReference type="Pfam" id="PF08241"/>
    </source>
</evidence>
<keyword evidence="4" id="KW-1185">Reference proteome</keyword>
<comment type="caution">
    <text evidence="3">The sequence shown here is derived from an EMBL/GenBank/DDBJ whole genome shotgun (WGS) entry which is preliminary data.</text>
</comment>
<dbReference type="GO" id="GO:0032259">
    <property type="term" value="P:methylation"/>
    <property type="evidence" value="ECO:0007669"/>
    <property type="project" value="UniProtKB-KW"/>
</dbReference>
<dbReference type="AlphaFoldDB" id="A0A850HBY9"/>
<keyword evidence="3" id="KW-0808">Transferase</keyword>
<feature type="chain" id="PRO_5032822816" evidence="1">
    <location>
        <begin position="22"/>
        <end position="246"/>
    </location>
</feature>
<keyword evidence="3" id="KW-0489">Methyltransferase</keyword>
<name>A0A850HBY9_9SPHN</name>
<protein>
    <submittedName>
        <fullName evidence="3">Class I SAM-dependent methyltransferase</fullName>
    </submittedName>
</protein>
<evidence type="ECO:0000256" key="1">
    <source>
        <dbReference type="SAM" id="SignalP"/>
    </source>
</evidence>
<keyword evidence="1" id="KW-0732">Signal</keyword>
<dbReference type="InterPro" id="IPR029063">
    <property type="entry name" value="SAM-dependent_MTases_sf"/>
</dbReference>
<dbReference type="CDD" id="cd02440">
    <property type="entry name" value="AdoMet_MTases"/>
    <property type="match status" value="1"/>
</dbReference>
<dbReference type="Pfam" id="PF08241">
    <property type="entry name" value="Methyltransf_11"/>
    <property type="match status" value="1"/>
</dbReference>
<feature type="signal peptide" evidence="1">
    <location>
        <begin position="1"/>
        <end position="21"/>
    </location>
</feature>
<evidence type="ECO:0000313" key="4">
    <source>
        <dbReference type="Proteomes" id="UP000546031"/>
    </source>
</evidence>
<gene>
    <name evidence="3" type="ORF">HUO12_09140</name>
</gene>
<accession>A0A850HBY9</accession>